<comment type="caution">
    <text evidence="4">The sequence shown here is derived from an EMBL/GenBank/DDBJ whole genome shotgun (WGS) entry which is preliminary data.</text>
</comment>
<dbReference type="Proteomes" id="UP001597452">
    <property type="component" value="Unassembled WGS sequence"/>
</dbReference>
<keyword evidence="2" id="KW-1133">Transmembrane helix</keyword>
<dbReference type="Pfam" id="PF26347">
    <property type="entry name" value="YtrI_sporulation"/>
    <property type="match status" value="1"/>
</dbReference>
<keyword evidence="1" id="KW-0175">Coiled coil</keyword>
<accession>A0ABW5QDK6</accession>
<evidence type="ECO:0000256" key="1">
    <source>
        <dbReference type="SAM" id="Coils"/>
    </source>
</evidence>
<evidence type="ECO:0000256" key="2">
    <source>
        <dbReference type="SAM" id="Phobius"/>
    </source>
</evidence>
<dbReference type="RefSeq" id="WP_054754318.1">
    <property type="nucleotide sequence ID" value="NZ_JBHUMZ010000048.1"/>
</dbReference>
<dbReference type="NCBIfam" id="NF041479">
    <property type="entry name" value="spor_membprot_YtrI"/>
    <property type="match status" value="1"/>
</dbReference>
<keyword evidence="2" id="KW-0812">Transmembrane</keyword>
<dbReference type="InterPro" id="IPR058620">
    <property type="entry name" value="YtrI_C"/>
</dbReference>
<sequence length="169" mass="19815">MMHIPPYYKKPKWQAFFVGIIVGTMVGYLFFLYIYGEHTERWIEENLTLRKELRNLEQDYELLKKDTDDLSKQSEQLLRIKDVEIELLNIDQLKLDRFTTLRLTALIEDEIGAVVGNNISSVSEQRDLLVRTIENKTFKVNQIQYQVKVIYLTIGPTLDVSLEISIQSS</sequence>
<evidence type="ECO:0000313" key="4">
    <source>
        <dbReference type="EMBL" id="MFD2639858.1"/>
    </source>
</evidence>
<feature type="transmembrane region" description="Helical" evidence="2">
    <location>
        <begin position="15"/>
        <end position="35"/>
    </location>
</feature>
<organism evidence="4 5">
    <name type="scientific">Piscibacillus salipiscarius</name>
    <dbReference type="NCBI Taxonomy" id="299480"/>
    <lineage>
        <taxon>Bacteria</taxon>
        <taxon>Bacillati</taxon>
        <taxon>Bacillota</taxon>
        <taxon>Bacilli</taxon>
        <taxon>Bacillales</taxon>
        <taxon>Bacillaceae</taxon>
        <taxon>Piscibacillus</taxon>
    </lineage>
</organism>
<proteinExistence type="predicted"/>
<keyword evidence="2" id="KW-0472">Membrane</keyword>
<protein>
    <submittedName>
        <fullName evidence="4">Sporulation membrane protein YtrI</fullName>
    </submittedName>
</protein>
<gene>
    <name evidence="4" type="primary">ytrI</name>
    <name evidence="4" type="ORF">ACFSW4_13400</name>
</gene>
<evidence type="ECO:0000259" key="3">
    <source>
        <dbReference type="Pfam" id="PF26347"/>
    </source>
</evidence>
<evidence type="ECO:0000313" key="5">
    <source>
        <dbReference type="Proteomes" id="UP001597452"/>
    </source>
</evidence>
<reference evidence="5" key="1">
    <citation type="journal article" date="2019" name="Int. J. Syst. Evol. Microbiol.">
        <title>The Global Catalogue of Microorganisms (GCM) 10K type strain sequencing project: providing services to taxonomists for standard genome sequencing and annotation.</title>
        <authorList>
            <consortium name="The Broad Institute Genomics Platform"/>
            <consortium name="The Broad Institute Genome Sequencing Center for Infectious Disease"/>
            <person name="Wu L."/>
            <person name="Ma J."/>
        </authorList>
    </citation>
    <scope>NUCLEOTIDE SEQUENCE [LARGE SCALE GENOMIC DNA]</scope>
    <source>
        <strain evidence="5">TISTR 1571</strain>
    </source>
</reference>
<dbReference type="InterPro" id="IPR048198">
    <property type="entry name" value="YtrI"/>
</dbReference>
<keyword evidence="5" id="KW-1185">Reference proteome</keyword>
<feature type="coiled-coil region" evidence="1">
    <location>
        <begin position="39"/>
        <end position="73"/>
    </location>
</feature>
<name>A0ABW5QDK6_9BACI</name>
<dbReference type="EMBL" id="JBHUMZ010000048">
    <property type="protein sequence ID" value="MFD2639858.1"/>
    <property type="molecule type" value="Genomic_DNA"/>
</dbReference>
<feature type="domain" description="Sporulation membrane protein YtrI C-terminal" evidence="3">
    <location>
        <begin position="81"/>
        <end position="164"/>
    </location>
</feature>